<organism evidence="1 2">
    <name type="scientific">Coniosporium tulheliwenetii</name>
    <dbReference type="NCBI Taxonomy" id="3383036"/>
    <lineage>
        <taxon>Eukaryota</taxon>
        <taxon>Fungi</taxon>
        <taxon>Dikarya</taxon>
        <taxon>Ascomycota</taxon>
        <taxon>Pezizomycotina</taxon>
        <taxon>Dothideomycetes</taxon>
        <taxon>Dothideomycetes incertae sedis</taxon>
        <taxon>Coniosporium</taxon>
    </lineage>
</organism>
<protein>
    <submittedName>
        <fullName evidence="1">Uncharacterized protein</fullName>
    </submittedName>
</protein>
<gene>
    <name evidence="1" type="ORF">H2199_000680</name>
</gene>
<reference evidence="1" key="1">
    <citation type="submission" date="2022-10" db="EMBL/GenBank/DDBJ databases">
        <title>Culturing micro-colonial fungi from biological soil crusts in the Mojave desert and describing Neophaeococcomyces mojavensis, and introducing the new genera and species Taxawa tesnikishii.</title>
        <authorList>
            <person name="Kurbessoian T."/>
            <person name="Stajich J.E."/>
        </authorList>
    </citation>
    <scope>NUCLEOTIDE SEQUENCE</scope>
    <source>
        <strain evidence="1">JES_115</strain>
    </source>
</reference>
<dbReference type="Proteomes" id="UP001172680">
    <property type="component" value="Unassembled WGS sequence"/>
</dbReference>
<dbReference type="EMBL" id="JAPDRP010000002">
    <property type="protein sequence ID" value="KAJ9648767.1"/>
    <property type="molecule type" value="Genomic_DNA"/>
</dbReference>
<accession>A0ACC2ZMP0</accession>
<evidence type="ECO:0000313" key="1">
    <source>
        <dbReference type="EMBL" id="KAJ9648767.1"/>
    </source>
</evidence>
<evidence type="ECO:0000313" key="2">
    <source>
        <dbReference type="Proteomes" id="UP001172680"/>
    </source>
</evidence>
<proteinExistence type="predicted"/>
<comment type="caution">
    <text evidence="1">The sequence shown here is derived from an EMBL/GenBank/DDBJ whole genome shotgun (WGS) entry which is preliminary data.</text>
</comment>
<name>A0ACC2ZMP0_9PEZI</name>
<sequence length="2069" mass="235761">MTPSRSEATNGSYDDGVNGEIVAERSETQKISTLREITNRIMTKCQTQFNSSSPTEVRELFRGQHKIEDFLDYIAAQRLRRMPHPGSNWDKVLQWSEFFGTQVWLYHEVLKDFVSYSEEAASLVLRNCVVLLEMGPDYIDILEKSFAVFYSIGQTLLSFFRNRELFVFKDCIQHTLVAASADLVQLVSSLATYYSSRRAITSSTEFDTLFGSTVDAFFEHRNTALNIMWSCQLKQSIDSGEITINVQDIRQFLAPSDRVVDILMSNRMGSRSGREEFTCEWFRPFLIDFARSRDKMFLINGRSGTGKTVLGSWIIETLQRAQGKKSYQVLSHTIDPSLKTEVSQSGVVKSLLLQLLEHKIGDTGFYKQICIAYELMMQGKSADLELAMWKALSIGLRNTSNLMLVIDGLDHVSGGEEASVRLLDRLHEVTAGSSAAKCIVLSQPLKKPGSHHARLFTIEASHTREDLRSFVMRAVRSSTKLRGLSEQDKEKIVNNLTSSADGSFAWAIVMLEVLKKENTLPAVMKALDTAPKSIAEAVQVLLSHLDLKNRDTRSMLAWLLASERPLTLAEIKVLLELNISDCIHSPRLTDVEDDVGRAVGPLVDIRDGIVRFRNQSVRQELLKLANSVKDFSNKDAKFPFMFKEAHYDFVARCLAYVKVLVDQPIALADKPLQHDRKADLFRKYTLLEYAVRYWTTHFQNSPMYDPSGKHNITNEFKGCFTSSTLLAIMEYSCWEVQTNMIDAIERHRLALSLRKTIVGERSECVLQSHVAIARLCLKVSRLDEAGQYFYQAYRISQHVLGRTNPIITICVTGYLDSTASFAVKSRDELFTRKEEMLQYIISHMKQTRGASHELSIKYSKTLARLYREVNELERATDIVREVYEMCVEHYGRFHAETRSCFKLLVELYQQTSREDEIIKIQIDTYWSARRSLSITDDTLIDYAASMIDYYETRQEITKAEEILVELWQSITKEARISKGITIQQRRIDMTLRYVRFLRRHQRVEEACNILIGTWSDFEYVLSESTSSSHQTTEIIRSVRITVVVELLQEDRQNLLVRSVVSSGFLAETTRQITETYQTSSSQTSEEEERILREVFESTVSTTTTTTTTTTSTSTSTSTSTTVSKAEAVARSSMVGTALTLSSFYVRQERWSEATQICSKTLETIWTFTTTEQGTVTLPVNHRSEAIELAKRIAMCQFRMRRVAEAERYYRLVFNATKATLSVVDDLVIAAFHELVDFYDNTYQFDKVISIYIEFYTELKSQIGATAEQTIRIAYRLAEFCMQQEIVKEAEKYYYEVFIAFGKDPESIHQDAIEATLALCSIHEYAKHWNDARHFYSLLWMTFTKHTKDYTWTSETVDRIYSRYFYILEKELKAECSVLLQITEEFRSSCVTVFGSLHELTIKATFELAKVYERSEQHREKAVSLYEETFKKTSESSSFTSTTIQRTITEAKQRLTALYATKSSTSSKAISMYVEEYKATTSAHGYASRTSIEQLSELVTFYSKQDSQELHMKAVETLNTSVTQIVRTEKDSTRLFESATTIARLYLQINQRETAYGLLQEMRRQVVTEDYKSYSKHDISIEGTDRRSFVFIVAFEQALKGSTSESSFSEIMAALMTETLLYQTYTQSIRKKSGFEVTLSQGCRLLIFLQRQQRTEEHQRIDKELFEIFAQALHSQTSSKTLRELFNICVHEMGSNNHDAAVIENATHAVRVHADASRFDSALALASFLSRFIRLHGGFASQQTVDAGFRLCLYLTGRGCKRCADQKLHQQMLELSTAILAEVLGAALRMKVKFIQMPIKELNELVGLLGEQRSYSALEMILTDLWSSRHSQTSWSSTTIVWIGRRLVEVRFASGRHDAALHLCEDVCYNLKRVWGAFDNTTLEMHRLLAELYTAAGAYRKAMAIHEDILRQTLVAIDEDGVLAPEGGAKIASTHMDLLKRAYLRNGGWDKDPASYRELYGQLKGAYAAEQAWAANSTAAQGIEKWSTKDKKDGLGMWQQPASFEFASTRDNKHENNLRRTSGLSWAEGSGGRNGSGSLAGKQIKDRERQKGVNGGATQATVEWSGEIIE</sequence>
<keyword evidence="2" id="KW-1185">Reference proteome</keyword>